<evidence type="ECO:0000256" key="1">
    <source>
        <dbReference type="SAM" id="Coils"/>
    </source>
</evidence>
<evidence type="ECO:0000256" key="2">
    <source>
        <dbReference type="SAM" id="MobiDB-lite"/>
    </source>
</evidence>
<comment type="caution">
    <text evidence="3">The sequence shown here is derived from an EMBL/GenBank/DDBJ whole genome shotgun (WGS) entry which is preliminary data.</text>
</comment>
<dbReference type="Proteomes" id="UP001215280">
    <property type="component" value="Unassembled WGS sequence"/>
</dbReference>
<dbReference type="Gene3D" id="3.80.10.10">
    <property type="entry name" value="Ribonuclease Inhibitor"/>
    <property type="match status" value="1"/>
</dbReference>
<sequence length="625" mass="69713">MLRSRSQQLEKCERESKKESLPPAGPEVSATNITSCLVLLNCSQLLQGTTEDDRPHNIHLLTHILMPPSAFSSKLGTNYCPRDDEVAEIRAILVGPSTRLKRLDDEIAELNRAIDNLTDERDSVRAYVDAHRALISPVRRLPLDVIQEIFMACTPAHRDCVMSAFEAPVLLGRICSSWRMISLSTPRLWSRLHIAIPARPSQLADDGHRIVNLPGYEEKLTQRLETTKTWLGRSRQCPLSLSVNSENASDAPPGSSALPIAQTLLAFTSRWQHISLHGPTEFLQILSTIAEKDVPMLETLKVKAVRQRRTSALQQTQWGSFGILRGQRLSNVTFNGLSSNPLSFPLRWEHLTSFAIANPHPIVARDMLTSAKVMQMLSGCARIRECQLAADGGSENSTLILPSLHLLHITAAGIVDLTIRHLLNRLSLPELRHFEFFGRAEGNVVDFAPFLAMSTSLETIEIETQTFTKSSLMGLFHALPPTMKHLRIVNSHRRSEWVKALDDEAFSALIPSTNSLAVSCPALQELRIPHCSISDKALLRFITARMAAQPVTLKRVEIGFNREMEVDIRTDIQRFVEDGLKVSITYRPGLIGPKIWQSSPWQGLPDAPSPPLSSVLQVSVDHWNH</sequence>
<feature type="compositionally biased region" description="Basic and acidic residues" evidence="2">
    <location>
        <begin position="8"/>
        <end position="20"/>
    </location>
</feature>
<feature type="coiled-coil region" evidence="1">
    <location>
        <begin position="100"/>
        <end position="127"/>
    </location>
</feature>
<evidence type="ECO:0000313" key="4">
    <source>
        <dbReference type="Proteomes" id="UP001215280"/>
    </source>
</evidence>
<protein>
    <recommendedName>
        <fullName evidence="5">F-box domain-containing protein</fullName>
    </recommendedName>
</protein>
<dbReference type="EMBL" id="JARJLG010000055">
    <property type="protein sequence ID" value="KAJ7758533.1"/>
    <property type="molecule type" value="Genomic_DNA"/>
</dbReference>
<name>A0AAD7NFG1_9AGAR</name>
<accession>A0AAD7NFG1</accession>
<keyword evidence="1" id="KW-0175">Coiled coil</keyword>
<organism evidence="3 4">
    <name type="scientific">Mycena maculata</name>
    <dbReference type="NCBI Taxonomy" id="230809"/>
    <lineage>
        <taxon>Eukaryota</taxon>
        <taxon>Fungi</taxon>
        <taxon>Dikarya</taxon>
        <taxon>Basidiomycota</taxon>
        <taxon>Agaricomycotina</taxon>
        <taxon>Agaricomycetes</taxon>
        <taxon>Agaricomycetidae</taxon>
        <taxon>Agaricales</taxon>
        <taxon>Marasmiineae</taxon>
        <taxon>Mycenaceae</taxon>
        <taxon>Mycena</taxon>
    </lineage>
</organism>
<evidence type="ECO:0000313" key="3">
    <source>
        <dbReference type="EMBL" id="KAJ7758533.1"/>
    </source>
</evidence>
<dbReference type="AlphaFoldDB" id="A0AAD7NFG1"/>
<evidence type="ECO:0008006" key="5">
    <source>
        <dbReference type="Google" id="ProtNLM"/>
    </source>
</evidence>
<dbReference type="SUPFAM" id="SSF52047">
    <property type="entry name" value="RNI-like"/>
    <property type="match status" value="1"/>
</dbReference>
<feature type="region of interest" description="Disordered" evidence="2">
    <location>
        <begin position="1"/>
        <end position="27"/>
    </location>
</feature>
<gene>
    <name evidence="3" type="ORF">DFH07DRAFT_919284</name>
</gene>
<keyword evidence="4" id="KW-1185">Reference proteome</keyword>
<reference evidence="3" key="1">
    <citation type="submission" date="2023-03" db="EMBL/GenBank/DDBJ databases">
        <title>Massive genome expansion in bonnet fungi (Mycena s.s.) driven by repeated elements and novel gene families across ecological guilds.</title>
        <authorList>
            <consortium name="Lawrence Berkeley National Laboratory"/>
            <person name="Harder C.B."/>
            <person name="Miyauchi S."/>
            <person name="Viragh M."/>
            <person name="Kuo A."/>
            <person name="Thoen E."/>
            <person name="Andreopoulos B."/>
            <person name="Lu D."/>
            <person name="Skrede I."/>
            <person name="Drula E."/>
            <person name="Henrissat B."/>
            <person name="Morin E."/>
            <person name="Kohler A."/>
            <person name="Barry K."/>
            <person name="LaButti K."/>
            <person name="Morin E."/>
            <person name="Salamov A."/>
            <person name="Lipzen A."/>
            <person name="Mereny Z."/>
            <person name="Hegedus B."/>
            <person name="Baldrian P."/>
            <person name="Stursova M."/>
            <person name="Weitz H."/>
            <person name="Taylor A."/>
            <person name="Grigoriev I.V."/>
            <person name="Nagy L.G."/>
            <person name="Martin F."/>
            <person name="Kauserud H."/>
        </authorList>
    </citation>
    <scope>NUCLEOTIDE SEQUENCE</scope>
    <source>
        <strain evidence="3">CBHHK188m</strain>
    </source>
</reference>
<proteinExistence type="predicted"/>
<dbReference type="InterPro" id="IPR032675">
    <property type="entry name" value="LRR_dom_sf"/>
</dbReference>